<dbReference type="AlphaFoldDB" id="A0A2J8MG27"/>
<evidence type="ECO:0000313" key="1">
    <source>
        <dbReference type="EMBL" id="PNI58468.1"/>
    </source>
</evidence>
<name>A0A2J8MG27_PANTR</name>
<evidence type="ECO:0000313" key="2">
    <source>
        <dbReference type="Proteomes" id="UP000236370"/>
    </source>
</evidence>
<proteinExistence type="predicted"/>
<reference evidence="1 2" key="1">
    <citation type="submission" date="2017-12" db="EMBL/GenBank/DDBJ databases">
        <title>High-resolution comparative analysis of great ape genomes.</title>
        <authorList>
            <person name="Pollen A."/>
            <person name="Hastie A."/>
            <person name="Hormozdiari F."/>
            <person name="Dougherty M."/>
            <person name="Liu R."/>
            <person name="Chaisson M."/>
            <person name="Hoppe E."/>
            <person name="Hill C."/>
            <person name="Pang A."/>
            <person name="Hillier L."/>
            <person name="Baker C."/>
            <person name="Armstrong J."/>
            <person name="Shendure J."/>
            <person name="Paten B."/>
            <person name="Wilson R."/>
            <person name="Chao H."/>
            <person name="Schneider V."/>
            <person name="Ventura M."/>
            <person name="Kronenberg Z."/>
            <person name="Murali S."/>
            <person name="Gordon D."/>
            <person name="Cantsilieris S."/>
            <person name="Munson K."/>
            <person name="Nelson B."/>
            <person name="Raja A."/>
            <person name="Underwood J."/>
            <person name="Diekhans M."/>
            <person name="Fiddes I."/>
            <person name="Haussler D."/>
            <person name="Eichler E."/>
        </authorList>
    </citation>
    <scope>NUCLEOTIDE SEQUENCE [LARGE SCALE GENOMIC DNA]</scope>
    <source>
        <strain evidence="1">Yerkes chimp pedigree #C0471</strain>
    </source>
</reference>
<feature type="non-terminal residue" evidence="1">
    <location>
        <position position="1"/>
    </location>
</feature>
<sequence length="85" mass="9552">TVPPSFWPLPSSMARRHWRPSAERGVIAGSPAPPELIRAIINKINMKDLVKSQEEIAAWEDGQQSTDVLLERPGRLLMEPQRTVP</sequence>
<comment type="caution">
    <text evidence="1">The sequence shown here is derived from an EMBL/GenBank/DDBJ whole genome shotgun (WGS) entry which is preliminary data.</text>
</comment>
<gene>
    <name evidence="1" type="ORF">CK820_G0021028</name>
</gene>
<accession>A0A2J8MG27</accession>
<dbReference type="EMBL" id="NBAG03000258">
    <property type="protein sequence ID" value="PNI58468.1"/>
    <property type="molecule type" value="Genomic_DNA"/>
</dbReference>
<organism evidence="1 2">
    <name type="scientific">Pan troglodytes</name>
    <name type="common">Chimpanzee</name>
    <dbReference type="NCBI Taxonomy" id="9598"/>
    <lineage>
        <taxon>Eukaryota</taxon>
        <taxon>Metazoa</taxon>
        <taxon>Chordata</taxon>
        <taxon>Craniata</taxon>
        <taxon>Vertebrata</taxon>
        <taxon>Euteleostomi</taxon>
        <taxon>Mammalia</taxon>
        <taxon>Eutheria</taxon>
        <taxon>Euarchontoglires</taxon>
        <taxon>Primates</taxon>
        <taxon>Haplorrhini</taxon>
        <taxon>Catarrhini</taxon>
        <taxon>Hominidae</taxon>
        <taxon>Pan</taxon>
    </lineage>
</organism>
<dbReference type="Proteomes" id="UP000236370">
    <property type="component" value="Unassembled WGS sequence"/>
</dbReference>
<protein>
    <submittedName>
        <fullName evidence="1">ACSF2 isoform 11</fullName>
    </submittedName>
</protein>